<gene>
    <name evidence="1" type="ORF">ANCDUO_04344</name>
</gene>
<dbReference type="OrthoDB" id="2414723at2759"/>
<dbReference type="InterPro" id="IPR045068">
    <property type="entry name" value="BACURD1-3"/>
</dbReference>
<name>A0A0C2GV74_9BILA</name>
<keyword evidence="2" id="KW-1185">Reference proteome</keyword>
<dbReference type="Proteomes" id="UP000054047">
    <property type="component" value="Unassembled WGS sequence"/>
</dbReference>
<sequence>MEGQQPGYGERVKINVGGGTFETSLTTLTRLDSTVLNYLREGENFVPPSDSDARESLRREAEFYNLPELVKLCLPEVFHVGDRVQWKADAVDSYWMSFVRCFGCGNEVERCVGAILERDLDDGTVINYENWKPLKHHMPFMKGKITKWKQFSLHELALVVRDLRERHMT</sequence>
<reference evidence="1 2" key="1">
    <citation type="submission" date="2013-12" db="EMBL/GenBank/DDBJ databases">
        <title>Draft genome of the parsitic nematode Ancylostoma duodenale.</title>
        <authorList>
            <person name="Mitreva M."/>
        </authorList>
    </citation>
    <scope>NUCLEOTIDE SEQUENCE [LARGE SCALE GENOMIC DNA]</scope>
    <source>
        <strain evidence="1 2">Zhejiang</strain>
    </source>
</reference>
<dbReference type="EMBL" id="KN727602">
    <property type="protein sequence ID" value="KIH65335.1"/>
    <property type="molecule type" value="Genomic_DNA"/>
</dbReference>
<dbReference type="SUPFAM" id="SSF54695">
    <property type="entry name" value="POZ domain"/>
    <property type="match status" value="1"/>
</dbReference>
<dbReference type="GO" id="GO:0034220">
    <property type="term" value="P:monoatomic ion transmembrane transport"/>
    <property type="evidence" value="ECO:0007669"/>
    <property type="project" value="UniProtKB-KW"/>
</dbReference>
<keyword evidence="1" id="KW-0406">Ion transport</keyword>
<organism evidence="1 2">
    <name type="scientific">Ancylostoma duodenale</name>
    <dbReference type="NCBI Taxonomy" id="51022"/>
    <lineage>
        <taxon>Eukaryota</taxon>
        <taxon>Metazoa</taxon>
        <taxon>Ecdysozoa</taxon>
        <taxon>Nematoda</taxon>
        <taxon>Chromadorea</taxon>
        <taxon>Rhabditida</taxon>
        <taxon>Rhabditina</taxon>
        <taxon>Rhabditomorpha</taxon>
        <taxon>Strongyloidea</taxon>
        <taxon>Ancylostomatidae</taxon>
        <taxon>Ancylostomatinae</taxon>
        <taxon>Ancylostoma</taxon>
    </lineage>
</organism>
<keyword evidence="1" id="KW-0407">Ion channel</keyword>
<dbReference type="PANTHER" id="PTHR11145:SF12">
    <property type="entry name" value="BTB DOMAIN-CONTAINING PROTEIN"/>
    <property type="match status" value="1"/>
</dbReference>
<protein>
    <submittedName>
        <fullName evidence="1">K+ channel tetramerization domain protein</fullName>
    </submittedName>
</protein>
<dbReference type="Gene3D" id="3.30.710.10">
    <property type="entry name" value="Potassium Channel Kv1.1, Chain A"/>
    <property type="match status" value="1"/>
</dbReference>
<keyword evidence="1" id="KW-0813">Transport</keyword>
<proteinExistence type="predicted"/>
<accession>A0A0C2GV74</accession>
<evidence type="ECO:0000313" key="1">
    <source>
        <dbReference type="EMBL" id="KIH65335.1"/>
    </source>
</evidence>
<evidence type="ECO:0000313" key="2">
    <source>
        <dbReference type="Proteomes" id="UP000054047"/>
    </source>
</evidence>
<dbReference type="PANTHER" id="PTHR11145">
    <property type="entry name" value="BTB/POZ DOMAIN-CONTAINING ADAPTER FOR CUL3-MEDIATED RHOA DEGRADATION PROTEIN FAMILY MEMBER"/>
    <property type="match status" value="1"/>
</dbReference>
<dbReference type="InterPro" id="IPR011333">
    <property type="entry name" value="SKP1/BTB/POZ_sf"/>
</dbReference>
<dbReference type="AlphaFoldDB" id="A0A0C2GV74"/>